<evidence type="ECO:0000313" key="2">
    <source>
        <dbReference type="EMBL" id="ROT80385.1"/>
    </source>
</evidence>
<reference evidence="2 3" key="2">
    <citation type="submission" date="2019-01" db="EMBL/GenBank/DDBJ databases">
        <title>The decoding of complex shrimp genome reveals the adaptation for benthos swimmer, frequently molting mechanism and breeding impact on genome.</title>
        <authorList>
            <person name="Sun Y."/>
            <person name="Gao Y."/>
            <person name="Yu Y."/>
        </authorList>
    </citation>
    <scope>NUCLEOTIDE SEQUENCE [LARGE SCALE GENOMIC DNA]</scope>
    <source>
        <tissue evidence="2">Muscle</tissue>
    </source>
</reference>
<accession>A0A3R7PAS9</accession>
<feature type="region of interest" description="Disordered" evidence="1">
    <location>
        <begin position="1"/>
        <end position="63"/>
    </location>
</feature>
<dbReference type="AlphaFoldDB" id="A0A3R7PAS9"/>
<keyword evidence="3" id="KW-1185">Reference proteome</keyword>
<organism evidence="2 3">
    <name type="scientific">Penaeus vannamei</name>
    <name type="common">Whiteleg shrimp</name>
    <name type="synonym">Litopenaeus vannamei</name>
    <dbReference type="NCBI Taxonomy" id="6689"/>
    <lineage>
        <taxon>Eukaryota</taxon>
        <taxon>Metazoa</taxon>
        <taxon>Ecdysozoa</taxon>
        <taxon>Arthropoda</taxon>
        <taxon>Crustacea</taxon>
        <taxon>Multicrustacea</taxon>
        <taxon>Malacostraca</taxon>
        <taxon>Eumalacostraca</taxon>
        <taxon>Eucarida</taxon>
        <taxon>Decapoda</taxon>
        <taxon>Dendrobranchiata</taxon>
        <taxon>Penaeoidea</taxon>
        <taxon>Penaeidae</taxon>
        <taxon>Penaeus</taxon>
    </lineage>
</organism>
<feature type="region of interest" description="Disordered" evidence="1">
    <location>
        <begin position="300"/>
        <end position="334"/>
    </location>
</feature>
<protein>
    <submittedName>
        <fullName evidence="2">Uncharacterized protein</fullName>
    </submittedName>
</protein>
<name>A0A3R7PAS9_PENVA</name>
<sequence length="453" mass="51100">MAGSEDSLAQGSERGEQLALRDNPEEAAAEVRSLRQLVAEAQREEGAEGQGTRPKANLRGKGGERAIVPLEKSAEGTSLEEWERQIIKECQYRYTEDDRTRIIFALKSTDSGIHANFSAIDPSIWTWEDFMHILGSLAPARRGCSGHGYLPCTMSLRRYPTQTWSDFVVSASYLRVFNELCASKQTAITTWHRMTVLQVMETVAPAGAAKIWKNPHSQEWNLKEVEKIGNLIDIHAHVSDWVINHPQEDEAFRETIPVREGEEEEALKTSSTAGRPIHVEKYCSTHRQCHHDTSECYSNPVNKRDIPGISTRQNQRGRGRGRGTPAHGGGHERVEVEAWPRKRLRAKSRKRKRRQRSLLFCVWSEGSLRESVRRKEKDSHQLGRILANKRGEANADIREIDQRVDSPGKSDELQVLPCGSDLASYMIAHFMIGTVPTRGLIDWSCPKCCETAS</sequence>
<gene>
    <name evidence="2" type="ORF">C7M84_000881</name>
</gene>
<proteinExistence type="predicted"/>
<evidence type="ECO:0000256" key="1">
    <source>
        <dbReference type="SAM" id="MobiDB-lite"/>
    </source>
</evidence>
<reference evidence="2 3" key="1">
    <citation type="submission" date="2018-04" db="EMBL/GenBank/DDBJ databases">
        <authorList>
            <person name="Zhang X."/>
            <person name="Yuan J."/>
            <person name="Li F."/>
            <person name="Xiang J."/>
        </authorList>
    </citation>
    <scope>NUCLEOTIDE SEQUENCE [LARGE SCALE GENOMIC DNA]</scope>
    <source>
        <tissue evidence="2">Muscle</tissue>
    </source>
</reference>
<evidence type="ECO:0000313" key="3">
    <source>
        <dbReference type="Proteomes" id="UP000283509"/>
    </source>
</evidence>
<dbReference type="EMBL" id="QCYY01001124">
    <property type="protein sequence ID" value="ROT80385.1"/>
    <property type="molecule type" value="Genomic_DNA"/>
</dbReference>
<comment type="caution">
    <text evidence="2">The sequence shown here is derived from an EMBL/GenBank/DDBJ whole genome shotgun (WGS) entry which is preliminary data.</text>
</comment>
<dbReference type="Proteomes" id="UP000283509">
    <property type="component" value="Unassembled WGS sequence"/>
</dbReference>